<protein>
    <recommendedName>
        <fullName evidence="4">Bacterial Ig-like domain-containing protein</fullName>
    </recommendedName>
</protein>
<sequence length="1151" mass="127849">MVLLVLFKLVFCVAAFAVGALDSAESTVIIHFHKAPPKHSRFTDAVFGYSVQRLDGTNACKKNGCSISCELDGYTLRSCPADTIVLKNLTVNHKHSFLLKVTTHNGEKNSSSYSWFIDTVPPTATIFSEKNYTNAVKVTVDVTFSEACTGMGGFKCVNSSNCDVLLQGPAYVQASSLHTVKPNIEYRLDIILSLESINGRVIVRMADNFCTDKAGNTFKRTNGSITVIHFDRRPVLVDLWMPVPSYVLEINGIPRTVMATNKMEDLKIFLDFSIPIVNSTEELLNALHVNYGNISPIRNHGNRKFVFQLRNVTKTETLTVELEAGLVIGRTGTSVSPVAALTVLYDSTKPQVGLSTSSPNVTKASNINVIVEFTKPVFGFEASMVEVEGGKLTRFQELSRALYSFTVLATTPDMAFISIPAGKVNDISGNQNLASNQLQVKHYSTPAISVALHSFVTVGVLATSLAAAALSLSSSNLGSMGTLASGNTNNVASNPSMNLRGLYGHLQVFVLSDWFSDNHPIEYSETIKGLRWLIPRQKLPWKKDGTSTWPNHFYLAEENLQIVPLRFPYHTMANPQFDLNTTDLSKVQDQLPFLTDIDPNFPWLHQHNMSMKSSPYGLPLNSREYFTYFLRGEPLSASNVVKRMENYKGWKDLEMNLFWLGVGGGSLLIIHVLILLFLRWRIEAPAHGILSVPRFELLLLILTLPCISQSSAFVMRGETMWGIITGAFLLVIPAALILSVSLFLVVAIFPGGFAQYKEIRHVDITESWHTKLWFFFVGRPTTGKWFFRDGPPSTFLSRFRILFEDRKGPPLFVFVDQNDPRTIPKWIESGQSGIGRMRALSSDESYEEFEVPLSRRILGCARSFYIVLDLLRRVSLGIISGARSSQTSRESIFALVITLLQFIYLFALRPYIRRGVHVVESISLLCEIGIFGLSIAITSLNPTEGRTQGYIMLALLFLTFIAQIINEWYALINFILRLSRPKKNSFRLGLKFAAKGLVLPFLPRKHWSRIIPSSSQPKTGLSAIPPLSPEIESGRRDTTAAIAEPYSAMTATVVPVLSPGSPPGLDVTQITSSPTAGATLTGQRAGEGKRLKELKLERKNELKKLRELAKASFSGVSKSEEGRSTSFRFRDQYFSLETSYDPQASTSKTRH</sequence>
<accession>A0ABQ9KF57</accession>
<feature type="transmembrane region" description="Helical" evidence="2">
    <location>
        <begin position="727"/>
        <end position="749"/>
    </location>
</feature>
<keyword evidence="6" id="KW-1185">Reference proteome</keyword>
<dbReference type="EMBL" id="JARPOI010000018">
    <property type="protein sequence ID" value="KAJ9135494.1"/>
    <property type="molecule type" value="Genomic_DNA"/>
</dbReference>
<gene>
    <name evidence="5" type="ORF">P3X46_032673</name>
</gene>
<feature type="signal peptide" evidence="3">
    <location>
        <begin position="1"/>
        <end position="15"/>
    </location>
</feature>
<dbReference type="PANTHER" id="PTHR34677">
    <property type="match status" value="1"/>
</dbReference>
<feature type="transmembrane region" description="Helical" evidence="2">
    <location>
        <begin position="924"/>
        <end position="943"/>
    </location>
</feature>
<dbReference type="InterPro" id="IPR044048">
    <property type="entry name" value="Big_12"/>
</dbReference>
<evidence type="ECO:0000256" key="1">
    <source>
        <dbReference type="SAM" id="MobiDB-lite"/>
    </source>
</evidence>
<proteinExistence type="predicted"/>
<feature type="chain" id="PRO_5045831558" description="Bacterial Ig-like domain-containing protein" evidence="3">
    <location>
        <begin position="16"/>
        <end position="1151"/>
    </location>
</feature>
<evidence type="ECO:0000259" key="4">
    <source>
        <dbReference type="Pfam" id="PF19078"/>
    </source>
</evidence>
<evidence type="ECO:0000256" key="2">
    <source>
        <dbReference type="SAM" id="Phobius"/>
    </source>
</evidence>
<dbReference type="Pfam" id="PF19078">
    <property type="entry name" value="Big_12"/>
    <property type="match status" value="1"/>
</dbReference>
<keyword evidence="2" id="KW-0472">Membrane</keyword>
<dbReference type="PANTHER" id="PTHR34677:SF3">
    <property type="entry name" value="BACTERIAL IG-LIKE DOMAIN-CONTAINING PROTEIN"/>
    <property type="match status" value="1"/>
</dbReference>
<keyword evidence="3" id="KW-0732">Signal</keyword>
<evidence type="ECO:0000256" key="3">
    <source>
        <dbReference type="SAM" id="SignalP"/>
    </source>
</evidence>
<comment type="caution">
    <text evidence="5">The sequence shown here is derived from an EMBL/GenBank/DDBJ whole genome shotgun (WGS) entry which is preliminary data.</text>
</comment>
<organism evidence="5 6">
    <name type="scientific">Hevea brasiliensis</name>
    <name type="common">Para rubber tree</name>
    <name type="synonym">Siphonia brasiliensis</name>
    <dbReference type="NCBI Taxonomy" id="3981"/>
    <lineage>
        <taxon>Eukaryota</taxon>
        <taxon>Viridiplantae</taxon>
        <taxon>Streptophyta</taxon>
        <taxon>Embryophyta</taxon>
        <taxon>Tracheophyta</taxon>
        <taxon>Spermatophyta</taxon>
        <taxon>Magnoliopsida</taxon>
        <taxon>eudicotyledons</taxon>
        <taxon>Gunneridae</taxon>
        <taxon>Pentapetalae</taxon>
        <taxon>rosids</taxon>
        <taxon>fabids</taxon>
        <taxon>Malpighiales</taxon>
        <taxon>Euphorbiaceae</taxon>
        <taxon>Crotonoideae</taxon>
        <taxon>Micrandreae</taxon>
        <taxon>Hevea</taxon>
    </lineage>
</organism>
<feature type="transmembrane region" description="Helical" evidence="2">
    <location>
        <begin position="892"/>
        <end position="912"/>
    </location>
</feature>
<evidence type="ECO:0000313" key="5">
    <source>
        <dbReference type="EMBL" id="KAJ9135494.1"/>
    </source>
</evidence>
<dbReference type="Proteomes" id="UP001174677">
    <property type="component" value="Chromosome 18"/>
</dbReference>
<feature type="transmembrane region" description="Helical" evidence="2">
    <location>
        <begin position="697"/>
        <end position="715"/>
    </location>
</feature>
<feature type="region of interest" description="Disordered" evidence="1">
    <location>
        <begin position="1013"/>
        <end position="1036"/>
    </location>
</feature>
<keyword evidence="2" id="KW-0812">Transmembrane</keyword>
<feature type="domain" description="Bacterial Ig-like" evidence="4">
    <location>
        <begin position="346"/>
        <end position="439"/>
    </location>
</feature>
<feature type="transmembrane region" description="Helical" evidence="2">
    <location>
        <begin position="949"/>
        <end position="976"/>
    </location>
</feature>
<keyword evidence="2" id="KW-1133">Transmembrane helix</keyword>
<feature type="transmembrane region" description="Helical" evidence="2">
    <location>
        <begin position="657"/>
        <end position="677"/>
    </location>
</feature>
<name>A0ABQ9KF57_HEVBR</name>
<reference evidence="5 6" key="1">
    <citation type="journal article" date="2023" name="Plant Biotechnol. J.">
        <title>Chromosome-level wild Hevea brasiliensis genome provides new tools for genomic-assisted breeding and valuable loci to elevate rubber yield.</title>
        <authorList>
            <person name="Cheng H."/>
            <person name="Song X."/>
            <person name="Hu Y."/>
            <person name="Wu T."/>
            <person name="Yang Q."/>
            <person name="An Z."/>
            <person name="Feng S."/>
            <person name="Deng Z."/>
            <person name="Wu W."/>
            <person name="Zeng X."/>
            <person name="Tu M."/>
            <person name="Wang X."/>
            <person name="Huang H."/>
        </authorList>
    </citation>
    <scope>NUCLEOTIDE SEQUENCE [LARGE SCALE GENOMIC DNA]</scope>
    <source>
        <strain evidence="5">MT/VB/25A 57/8</strain>
    </source>
</reference>
<evidence type="ECO:0000313" key="6">
    <source>
        <dbReference type="Proteomes" id="UP001174677"/>
    </source>
</evidence>